<feature type="region of interest" description="Disordered" evidence="1">
    <location>
        <begin position="515"/>
        <end position="536"/>
    </location>
</feature>
<keyword evidence="3" id="KW-1185">Reference proteome</keyword>
<evidence type="ECO:0000313" key="3">
    <source>
        <dbReference type="Proteomes" id="UP000784294"/>
    </source>
</evidence>
<organism evidence="2 3">
    <name type="scientific">Protopolystoma xenopodis</name>
    <dbReference type="NCBI Taxonomy" id="117903"/>
    <lineage>
        <taxon>Eukaryota</taxon>
        <taxon>Metazoa</taxon>
        <taxon>Spiralia</taxon>
        <taxon>Lophotrochozoa</taxon>
        <taxon>Platyhelminthes</taxon>
        <taxon>Monogenea</taxon>
        <taxon>Polyopisthocotylea</taxon>
        <taxon>Polystomatidea</taxon>
        <taxon>Polystomatidae</taxon>
        <taxon>Protopolystoma</taxon>
    </lineage>
</organism>
<dbReference type="EMBL" id="CAAALY010253812">
    <property type="protein sequence ID" value="VEL37028.1"/>
    <property type="molecule type" value="Genomic_DNA"/>
</dbReference>
<reference evidence="2" key="1">
    <citation type="submission" date="2018-11" db="EMBL/GenBank/DDBJ databases">
        <authorList>
            <consortium name="Pathogen Informatics"/>
        </authorList>
    </citation>
    <scope>NUCLEOTIDE SEQUENCE</scope>
</reference>
<evidence type="ECO:0000313" key="2">
    <source>
        <dbReference type="EMBL" id="VEL37028.1"/>
    </source>
</evidence>
<comment type="caution">
    <text evidence="2">The sequence shown here is derived from an EMBL/GenBank/DDBJ whole genome shotgun (WGS) entry which is preliminary data.</text>
</comment>
<gene>
    <name evidence="2" type="ORF">PXEA_LOCUS30468</name>
</gene>
<name>A0A3S5B5G3_9PLAT</name>
<evidence type="ECO:0000256" key="1">
    <source>
        <dbReference type="SAM" id="MobiDB-lite"/>
    </source>
</evidence>
<proteinExistence type="predicted"/>
<sequence length="588" mass="62414">MLIDAPTTITNSSSLRVLPLFLPNRSNSANPITRPLNSPPASSSTLTAGCEAAAFTLAMATAIAGIDTGVSAGAGSSIVVTTPVSQDVLFSPAQPSVGLLASSVASLSAASDSFGFDNRSPSYHTQSSDSLSYGEGSCGSQYPDATGAELGKFRVGTCCSSETLSDQTRETSKKILSTASSIITVMSSSGITPSVGIVNEMCTLSAELSFVKANIITMEVRTALSAATSPKGIAFTKHRTRDALRDTRGTSNSPSPLGNDPLFGTISSGIKNESLISPLDTTESGTDDISKKHEVSPAVRSPSCQYLNSSRRSIPVTYWQQNPSHSNQRQGQQHHWATLPGATAGSDFPFLTEMTNSSQLLISHGSVGPTGRGLKGHRRNISSDATMISMNWPTPSKHKDVLILLPDLEDHLKTCWDSPNNLQDDLCSLGKHQNMESRQAFQAVPFGNISSPAPTEQSKSLPLSQLETFGSALLASPASLARRYRDEEALDLRVLVQLETGATAKAACLLDQSGDEEKRNEGKVQDKMEARSKETSEGQKEGDICFHLRCFNGVAVLRCRGSDHFPGVSLRSLIHCTLASSLVAEVIF</sequence>
<accession>A0A3S5B5G3</accession>
<protein>
    <submittedName>
        <fullName evidence="2">Uncharacterized protein</fullName>
    </submittedName>
</protein>
<dbReference type="Proteomes" id="UP000784294">
    <property type="component" value="Unassembled WGS sequence"/>
</dbReference>
<feature type="region of interest" description="Disordered" evidence="1">
    <location>
        <begin position="276"/>
        <end position="304"/>
    </location>
</feature>
<feature type="region of interest" description="Disordered" evidence="1">
    <location>
        <begin position="240"/>
        <end position="261"/>
    </location>
</feature>
<dbReference type="AlphaFoldDB" id="A0A3S5B5G3"/>